<organism evidence="1 2">
    <name type="scientific">Sedimentibacter hydroxybenzoicus DSM 7310</name>
    <dbReference type="NCBI Taxonomy" id="1123245"/>
    <lineage>
        <taxon>Bacteria</taxon>
        <taxon>Bacillati</taxon>
        <taxon>Bacillota</taxon>
        <taxon>Tissierellia</taxon>
        <taxon>Sedimentibacter</taxon>
    </lineage>
</organism>
<sequence length="157" mass="18574">MENIVINGVEVSEVRGISIEDLYKVYQEAVEEDIPYYVEANCLVQFDTEYKPLEAYLCISREGDECWSYVDFPFTWKNGWTEKMYYAIKINLLESEVTVQSEFLEGYPYDRLGEPLVGITDEEVEEWEEGVAKYREEYAQSIEFRFFEEIVEELIEG</sequence>
<protein>
    <recommendedName>
        <fullName evidence="3">DUF402 domain-containing protein</fullName>
    </recommendedName>
</protein>
<name>A0A974BJ85_SEDHY</name>
<dbReference type="EMBL" id="JACBNQ010000004">
    <property type="protein sequence ID" value="NYB73772.1"/>
    <property type="molecule type" value="Genomic_DNA"/>
</dbReference>
<gene>
    <name evidence="1" type="ORF">HZF24_06410</name>
</gene>
<dbReference type="AlphaFoldDB" id="A0A974BJ85"/>
<evidence type="ECO:0000313" key="1">
    <source>
        <dbReference type="EMBL" id="NYB73772.1"/>
    </source>
</evidence>
<keyword evidence="2" id="KW-1185">Reference proteome</keyword>
<proteinExistence type="predicted"/>
<evidence type="ECO:0000313" key="2">
    <source>
        <dbReference type="Proteomes" id="UP000611629"/>
    </source>
</evidence>
<evidence type="ECO:0008006" key="3">
    <source>
        <dbReference type="Google" id="ProtNLM"/>
    </source>
</evidence>
<dbReference type="Proteomes" id="UP000611629">
    <property type="component" value="Unassembled WGS sequence"/>
</dbReference>
<dbReference type="RefSeq" id="WP_179237467.1">
    <property type="nucleotide sequence ID" value="NZ_JACBNQ010000004.1"/>
</dbReference>
<comment type="caution">
    <text evidence="1">The sequence shown here is derived from an EMBL/GenBank/DDBJ whole genome shotgun (WGS) entry which is preliminary data.</text>
</comment>
<accession>A0A974BJ85</accession>
<reference evidence="1" key="1">
    <citation type="submission" date="2020-07" db="EMBL/GenBank/DDBJ databases">
        <title>Genomic analysis of a strain of Sedimentibacter Hydroxybenzoicus DSM7310.</title>
        <authorList>
            <person name="Ma S."/>
        </authorList>
    </citation>
    <scope>NUCLEOTIDE SEQUENCE</scope>
    <source>
        <strain evidence="1">DSM 7310</strain>
    </source>
</reference>